<protein>
    <recommendedName>
        <fullName evidence="1">N-acetyltransferase domain-containing protein</fullName>
    </recommendedName>
</protein>
<dbReference type="GO" id="GO:0016747">
    <property type="term" value="F:acyltransferase activity, transferring groups other than amino-acyl groups"/>
    <property type="evidence" value="ECO:0007669"/>
    <property type="project" value="InterPro"/>
</dbReference>
<name>A0A517DR96_9FIRM</name>
<dbReference type="PROSITE" id="PS51186">
    <property type="entry name" value="GNAT"/>
    <property type="match status" value="1"/>
</dbReference>
<dbReference type="Pfam" id="PF00583">
    <property type="entry name" value="Acetyltransf_1"/>
    <property type="match status" value="1"/>
</dbReference>
<dbReference type="Gene3D" id="3.40.630.30">
    <property type="match status" value="1"/>
</dbReference>
<dbReference type="SUPFAM" id="SSF55729">
    <property type="entry name" value="Acyl-CoA N-acyltransferases (Nat)"/>
    <property type="match status" value="1"/>
</dbReference>
<dbReference type="EMBL" id="CP036259">
    <property type="protein sequence ID" value="QDR79883.1"/>
    <property type="molecule type" value="Genomic_DNA"/>
</dbReference>
<dbReference type="InterPro" id="IPR000182">
    <property type="entry name" value="GNAT_dom"/>
</dbReference>
<sequence length="170" mass="19200">MKLGTVKATVAMADKIGYIQAKSWQAAYKGIVPAEYLATFTSEKRADIFRKVMPARSEEFYLFSTHDQPSGMAILGKARDEDLPDTTGEISAIYFLPDAWGTGCSVPAIWFCLTRLRELGYAQVILWVLKDNPRARRFYEKAGFHFDGAIKEINIGKPLIELRYSFTFPS</sequence>
<keyword evidence="3" id="KW-1185">Reference proteome</keyword>
<reference evidence="2 3" key="1">
    <citation type="submission" date="2019-02" db="EMBL/GenBank/DDBJ databases">
        <title>Closed genome of Sporomusa termitida DSM 4440.</title>
        <authorList>
            <person name="Poehlein A."/>
            <person name="Daniel R."/>
        </authorList>
    </citation>
    <scope>NUCLEOTIDE SEQUENCE [LARGE SCALE GENOMIC DNA]</scope>
    <source>
        <strain evidence="2 3">DSM 4440</strain>
    </source>
</reference>
<dbReference type="AlphaFoldDB" id="A0A517DR96"/>
<organism evidence="2 3">
    <name type="scientific">Sporomusa termitida</name>
    <dbReference type="NCBI Taxonomy" id="2377"/>
    <lineage>
        <taxon>Bacteria</taxon>
        <taxon>Bacillati</taxon>
        <taxon>Bacillota</taxon>
        <taxon>Negativicutes</taxon>
        <taxon>Selenomonadales</taxon>
        <taxon>Sporomusaceae</taxon>
        <taxon>Sporomusa</taxon>
    </lineage>
</organism>
<accession>A0A517DR96</accession>
<dbReference type="RefSeq" id="WP_144349469.1">
    <property type="nucleotide sequence ID" value="NZ_CP036259.1"/>
</dbReference>
<proteinExistence type="predicted"/>
<dbReference type="InterPro" id="IPR016181">
    <property type="entry name" value="Acyl_CoA_acyltransferase"/>
</dbReference>
<feature type="domain" description="N-acetyltransferase" evidence="1">
    <location>
        <begin position="3"/>
        <end position="169"/>
    </location>
</feature>
<evidence type="ECO:0000313" key="2">
    <source>
        <dbReference type="EMBL" id="QDR79883.1"/>
    </source>
</evidence>
<evidence type="ECO:0000313" key="3">
    <source>
        <dbReference type="Proteomes" id="UP000320776"/>
    </source>
</evidence>
<dbReference type="OrthoDB" id="5292888at2"/>
<gene>
    <name evidence="2" type="ORF">SPTER_11850</name>
</gene>
<dbReference type="KEGG" id="sted:SPTER_11850"/>
<dbReference type="Proteomes" id="UP000320776">
    <property type="component" value="Chromosome"/>
</dbReference>
<evidence type="ECO:0000259" key="1">
    <source>
        <dbReference type="PROSITE" id="PS51186"/>
    </source>
</evidence>